<proteinExistence type="predicted"/>
<keyword evidence="1" id="KW-0732">Signal</keyword>
<gene>
    <name evidence="2" type="ORF">Pfra01_002416500</name>
</gene>
<dbReference type="Proteomes" id="UP001165121">
    <property type="component" value="Unassembled WGS sequence"/>
</dbReference>
<comment type="caution">
    <text evidence="2">The sequence shown here is derived from an EMBL/GenBank/DDBJ whole genome shotgun (WGS) entry which is preliminary data.</text>
</comment>
<reference evidence="2" key="1">
    <citation type="submission" date="2023-04" db="EMBL/GenBank/DDBJ databases">
        <title>Phytophthora fragariaefolia NBRC 109709.</title>
        <authorList>
            <person name="Ichikawa N."/>
            <person name="Sato H."/>
            <person name="Tonouchi N."/>
        </authorList>
    </citation>
    <scope>NUCLEOTIDE SEQUENCE</scope>
    <source>
        <strain evidence="2">NBRC 109709</strain>
    </source>
</reference>
<protein>
    <submittedName>
        <fullName evidence="2">Unnamed protein product</fullName>
    </submittedName>
</protein>
<sequence>MRLQCPLIVFFAVLAGETAFAAVTASGQVNSQDVARYGNAMGGKRLLRTVGNEFNDGIEEDRGALWTKLKAFYPGTAEHEVRQIKKQASLFSTLNGRDMMPLDVYNHWINNGASMIKAVKWGKRFEEYQKNPAAYQKRWFF</sequence>
<feature type="chain" id="PRO_5040998756" evidence="1">
    <location>
        <begin position="22"/>
        <end position="141"/>
    </location>
</feature>
<evidence type="ECO:0000313" key="2">
    <source>
        <dbReference type="EMBL" id="GMF56821.1"/>
    </source>
</evidence>
<dbReference type="AlphaFoldDB" id="A0A9W6YA30"/>
<accession>A0A9W6YA30</accession>
<name>A0A9W6YA30_9STRA</name>
<keyword evidence="3" id="KW-1185">Reference proteome</keyword>
<organism evidence="2 3">
    <name type="scientific">Phytophthora fragariaefolia</name>
    <dbReference type="NCBI Taxonomy" id="1490495"/>
    <lineage>
        <taxon>Eukaryota</taxon>
        <taxon>Sar</taxon>
        <taxon>Stramenopiles</taxon>
        <taxon>Oomycota</taxon>
        <taxon>Peronosporomycetes</taxon>
        <taxon>Peronosporales</taxon>
        <taxon>Peronosporaceae</taxon>
        <taxon>Phytophthora</taxon>
    </lineage>
</organism>
<evidence type="ECO:0000256" key="1">
    <source>
        <dbReference type="SAM" id="SignalP"/>
    </source>
</evidence>
<feature type="signal peptide" evidence="1">
    <location>
        <begin position="1"/>
        <end position="21"/>
    </location>
</feature>
<dbReference type="EMBL" id="BSXT01004120">
    <property type="protein sequence ID" value="GMF56821.1"/>
    <property type="molecule type" value="Genomic_DNA"/>
</dbReference>
<evidence type="ECO:0000313" key="3">
    <source>
        <dbReference type="Proteomes" id="UP001165121"/>
    </source>
</evidence>